<feature type="region of interest" description="Disordered" evidence="6">
    <location>
        <begin position="150"/>
        <end position="178"/>
    </location>
</feature>
<evidence type="ECO:0000313" key="7">
    <source>
        <dbReference type="EMBL" id="KIW61787.1"/>
    </source>
</evidence>
<dbReference type="SUPFAM" id="SSF103473">
    <property type="entry name" value="MFS general substrate transporter"/>
    <property type="match status" value="1"/>
</dbReference>
<comment type="subcellular location">
    <subcellularLocation>
        <location evidence="1">Membrane</location>
        <topology evidence="1">Multi-pass membrane protein</topology>
    </subcellularLocation>
</comment>
<dbReference type="RefSeq" id="XP_013322371.1">
    <property type="nucleotide sequence ID" value="XM_013466917.1"/>
</dbReference>
<dbReference type="STRING" id="348802.A0A0D2DHK3"/>
<dbReference type="HOGENOM" id="CLU_1510630_0_0_1"/>
<dbReference type="Proteomes" id="UP000054342">
    <property type="component" value="Unassembled WGS sequence"/>
</dbReference>
<protein>
    <recommendedName>
        <fullName evidence="9">Major facilitator superfamily (MFS) profile domain-containing protein</fullName>
    </recommendedName>
</protein>
<organism evidence="7 8">
    <name type="scientific">Exophiala xenobiotica</name>
    <dbReference type="NCBI Taxonomy" id="348802"/>
    <lineage>
        <taxon>Eukaryota</taxon>
        <taxon>Fungi</taxon>
        <taxon>Dikarya</taxon>
        <taxon>Ascomycota</taxon>
        <taxon>Pezizomycotina</taxon>
        <taxon>Eurotiomycetes</taxon>
        <taxon>Chaetothyriomycetidae</taxon>
        <taxon>Chaetothyriales</taxon>
        <taxon>Herpotrichiellaceae</taxon>
        <taxon>Exophiala</taxon>
    </lineage>
</organism>
<dbReference type="OrthoDB" id="4145247at2759"/>
<dbReference type="EMBL" id="KN847317">
    <property type="protein sequence ID" value="KIW61787.1"/>
    <property type="molecule type" value="Genomic_DNA"/>
</dbReference>
<dbReference type="PANTHER" id="PTHR43791:SF46">
    <property type="entry name" value="MAJOR FACILITATOR SUPERFAMILY (MFS) PROFILE DOMAIN-CONTAINING PROTEIN-RELATED"/>
    <property type="match status" value="1"/>
</dbReference>
<dbReference type="PANTHER" id="PTHR43791">
    <property type="entry name" value="PERMEASE-RELATED"/>
    <property type="match status" value="1"/>
</dbReference>
<proteinExistence type="predicted"/>
<evidence type="ECO:0000256" key="5">
    <source>
        <dbReference type="ARBA" id="ARBA00023136"/>
    </source>
</evidence>
<accession>A0A0D2DHK3</accession>
<evidence type="ECO:0000256" key="6">
    <source>
        <dbReference type="SAM" id="MobiDB-lite"/>
    </source>
</evidence>
<dbReference type="Gene3D" id="1.20.1250.20">
    <property type="entry name" value="MFS general substrate transporter like domains"/>
    <property type="match status" value="1"/>
</dbReference>
<dbReference type="InterPro" id="IPR036259">
    <property type="entry name" value="MFS_trans_sf"/>
</dbReference>
<keyword evidence="3" id="KW-0812">Transmembrane</keyword>
<keyword evidence="2" id="KW-0813">Transport</keyword>
<dbReference type="GO" id="GO:0016020">
    <property type="term" value="C:membrane"/>
    <property type="evidence" value="ECO:0007669"/>
    <property type="project" value="UniProtKB-SubCell"/>
</dbReference>
<evidence type="ECO:0000256" key="1">
    <source>
        <dbReference type="ARBA" id="ARBA00004141"/>
    </source>
</evidence>
<evidence type="ECO:0000256" key="2">
    <source>
        <dbReference type="ARBA" id="ARBA00022448"/>
    </source>
</evidence>
<evidence type="ECO:0008006" key="9">
    <source>
        <dbReference type="Google" id="ProtNLM"/>
    </source>
</evidence>
<keyword evidence="8" id="KW-1185">Reference proteome</keyword>
<name>A0A0D2DHK3_9EURO</name>
<dbReference type="AlphaFoldDB" id="A0A0D2DHK3"/>
<keyword evidence="4" id="KW-1133">Transmembrane helix</keyword>
<evidence type="ECO:0000256" key="3">
    <source>
        <dbReference type="ARBA" id="ARBA00022692"/>
    </source>
</evidence>
<reference evidence="7 8" key="1">
    <citation type="submission" date="2015-01" db="EMBL/GenBank/DDBJ databases">
        <title>The Genome Sequence of Exophiala xenobiotica CBS118157.</title>
        <authorList>
            <consortium name="The Broad Institute Genomics Platform"/>
            <person name="Cuomo C."/>
            <person name="de Hoog S."/>
            <person name="Gorbushina A."/>
            <person name="Stielow B."/>
            <person name="Teixiera M."/>
            <person name="Abouelleil A."/>
            <person name="Chapman S.B."/>
            <person name="Priest M."/>
            <person name="Young S.K."/>
            <person name="Wortman J."/>
            <person name="Nusbaum C."/>
            <person name="Birren B."/>
        </authorList>
    </citation>
    <scope>NUCLEOTIDE SEQUENCE [LARGE SCALE GENOMIC DNA]</scope>
    <source>
        <strain evidence="7 8">CBS 118157</strain>
    </source>
</reference>
<dbReference type="GeneID" id="25323777"/>
<gene>
    <name evidence="7" type="ORF">PV05_01869</name>
</gene>
<sequence>MRFSIDGSNEKANAYNDSNGLGDGQARYDPDLAHPAAGYGDGEVATLPPGVSERKLITKIDLRVIPVLSVLYLLAFIDRTNVANAAIFGLQKDLGLSSTQYSTALTIFFVPYVLFEIASNVILGDAGVHTSFRDEEHQWHPWRRWNEEHQEGRLSGGACGTKNIKKGRAQKKPSNNEK</sequence>
<dbReference type="GO" id="GO:0022857">
    <property type="term" value="F:transmembrane transporter activity"/>
    <property type="evidence" value="ECO:0007669"/>
    <property type="project" value="TreeGrafter"/>
</dbReference>
<evidence type="ECO:0000313" key="8">
    <source>
        <dbReference type="Proteomes" id="UP000054342"/>
    </source>
</evidence>
<evidence type="ECO:0000256" key="4">
    <source>
        <dbReference type="ARBA" id="ARBA00022989"/>
    </source>
</evidence>
<keyword evidence="5" id="KW-0472">Membrane</keyword>